<protein>
    <submittedName>
        <fullName evidence="2">Uncharacterized protein</fullName>
    </submittedName>
</protein>
<evidence type="ECO:0000313" key="2">
    <source>
        <dbReference type="EMBL" id="GKU97844.1"/>
    </source>
</evidence>
<comment type="caution">
    <text evidence="2">The sequence shown here is derived from an EMBL/GenBank/DDBJ whole genome shotgun (WGS) entry which is preliminary data.</text>
</comment>
<evidence type="ECO:0000256" key="1">
    <source>
        <dbReference type="SAM" id="SignalP"/>
    </source>
</evidence>
<organism evidence="2 3">
    <name type="scientific">Rubroshorea leprosula</name>
    <dbReference type="NCBI Taxonomy" id="152421"/>
    <lineage>
        <taxon>Eukaryota</taxon>
        <taxon>Viridiplantae</taxon>
        <taxon>Streptophyta</taxon>
        <taxon>Embryophyta</taxon>
        <taxon>Tracheophyta</taxon>
        <taxon>Spermatophyta</taxon>
        <taxon>Magnoliopsida</taxon>
        <taxon>eudicotyledons</taxon>
        <taxon>Gunneridae</taxon>
        <taxon>Pentapetalae</taxon>
        <taxon>rosids</taxon>
        <taxon>malvids</taxon>
        <taxon>Malvales</taxon>
        <taxon>Dipterocarpaceae</taxon>
        <taxon>Rubroshorea</taxon>
    </lineage>
</organism>
<feature type="chain" id="PRO_5043663502" evidence="1">
    <location>
        <begin position="24"/>
        <end position="111"/>
    </location>
</feature>
<gene>
    <name evidence="2" type="ORF">SLEP1_g10926</name>
</gene>
<reference evidence="2 3" key="1">
    <citation type="journal article" date="2021" name="Commun. Biol.">
        <title>The genome of Shorea leprosula (Dipterocarpaceae) highlights the ecological relevance of drought in aseasonal tropical rainforests.</title>
        <authorList>
            <person name="Ng K.K.S."/>
            <person name="Kobayashi M.J."/>
            <person name="Fawcett J.A."/>
            <person name="Hatakeyama M."/>
            <person name="Paape T."/>
            <person name="Ng C.H."/>
            <person name="Ang C.C."/>
            <person name="Tnah L.H."/>
            <person name="Lee C.T."/>
            <person name="Nishiyama T."/>
            <person name="Sese J."/>
            <person name="O'Brien M.J."/>
            <person name="Copetti D."/>
            <person name="Mohd Noor M.I."/>
            <person name="Ong R.C."/>
            <person name="Putra M."/>
            <person name="Sireger I.Z."/>
            <person name="Indrioko S."/>
            <person name="Kosugi Y."/>
            <person name="Izuno A."/>
            <person name="Isagi Y."/>
            <person name="Lee S.L."/>
            <person name="Shimizu K.K."/>
        </authorList>
    </citation>
    <scope>NUCLEOTIDE SEQUENCE [LARGE SCALE GENOMIC DNA]</scope>
    <source>
        <strain evidence="2">214</strain>
    </source>
</reference>
<evidence type="ECO:0000313" key="3">
    <source>
        <dbReference type="Proteomes" id="UP001054252"/>
    </source>
</evidence>
<dbReference type="PROSITE" id="PS51257">
    <property type="entry name" value="PROKAR_LIPOPROTEIN"/>
    <property type="match status" value="1"/>
</dbReference>
<keyword evidence="1" id="KW-0732">Signal</keyword>
<dbReference type="AlphaFoldDB" id="A0AAV5IJN4"/>
<keyword evidence="3" id="KW-1185">Reference proteome</keyword>
<sequence>MLPVGYRSAACCCCYLLLPAAAACCCCCLLLPTIAAYCCLLRTKMMNADLLPAVAYWVPICCLLDTDLLPDLLPCGFFFAGKMMEIEEWRLKSGEPKKENRWMMTTGEWVF</sequence>
<dbReference type="Proteomes" id="UP001054252">
    <property type="component" value="Unassembled WGS sequence"/>
</dbReference>
<proteinExistence type="predicted"/>
<feature type="signal peptide" evidence="1">
    <location>
        <begin position="1"/>
        <end position="23"/>
    </location>
</feature>
<accession>A0AAV5IJN4</accession>
<name>A0AAV5IJN4_9ROSI</name>
<dbReference type="EMBL" id="BPVZ01000012">
    <property type="protein sequence ID" value="GKU97844.1"/>
    <property type="molecule type" value="Genomic_DNA"/>
</dbReference>